<evidence type="ECO:0000256" key="4">
    <source>
        <dbReference type="ARBA" id="ARBA00022692"/>
    </source>
</evidence>
<evidence type="ECO:0000256" key="5">
    <source>
        <dbReference type="ARBA" id="ARBA00022989"/>
    </source>
</evidence>
<comment type="caution">
    <text evidence="8">The sequence shown here is derived from an EMBL/GenBank/DDBJ whole genome shotgun (WGS) entry which is preliminary data.</text>
</comment>
<dbReference type="PANTHER" id="PTHR33452">
    <property type="entry name" value="OXIDOREDUCTASE CATD-RELATED"/>
    <property type="match status" value="1"/>
</dbReference>
<feature type="transmembrane region" description="Helical" evidence="7">
    <location>
        <begin position="50"/>
        <end position="75"/>
    </location>
</feature>
<dbReference type="PANTHER" id="PTHR33452:SF4">
    <property type="entry name" value="BLL4328 PROTEIN"/>
    <property type="match status" value="1"/>
</dbReference>
<evidence type="ECO:0000256" key="3">
    <source>
        <dbReference type="ARBA" id="ARBA00022475"/>
    </source>
</evidence>
<evidence type="ECO:0000256" key="7">
    <source>
        <dbReference type="SAM" id="Phobius"/>
    </source>
</evidence>
<dbReference type="InterPro" id="IPR051907">
    <property type="entry name" value="DoxX-like_oxidoreductase"/>
</dbReference>
<sequence length="132" mass="14222">MESFLGRFSPHIFAILRIVAGIMFAMHGTQKLFGFPGDKDVVEIISLRGLAGIIEFAGGVLIAVGFLASVAAFIASGQMAVAFFTVHFPQDWNPLLNGGELSVLYCFLFLYIAAHGAGLWSVDAIRNRGNKT</sequence>
<evidence type="ECO:0000256" key="1">
    <source>
        <dbReference type="ARBA" id="ARBA00004651"/>
    </source>
</evidence>
<protein>
    <submittedName>
        <fullName evidence="8">DoxX family protein</fullName>
    </submittedName>
</protein>
<keyword evidence="3" id="KW-1003">Cell membrane</keyword>
<keyword evidence="9" id="KW-1185">Reference proteome</keyword>
<evidence type="ECO:0000256" key="6">
    <source>
        <dbReference type="ARBA" id="ARBA00023136"/>
    </source>
</evidence>
<dbReference type="Pfam" id="PF07681">
    <property type="entry name" value="DoxX"/>
    <property type="match status" value="1"/>
</dbReference>
<dbReference type="Proteomes" id="UP001597369">
    <property type="component" value="Unassembled WGS sequence"/>
</dbReference>
<reference evidence="9" key="1">
    <citation type="journal article" date="2019" name="Int. J. Syst. Evol. Microbiol.">
        <title>The Global Catalogue of Microorganisms (GCM) 10K type strain sequencing project: providing services to taxonomists for standard genome sequencing and annotation.</title>
        <authorList>
            <consortium name="The Broad Institute Genomics Platform"/>
            <consortium name="The Broad Institute Genome Sequencing Center for Infectious Disease"/>
            <person name="Wu L."/>
            <person name="Ma J."/>
        </authorList>
    </citation>
    <scope>NUCLEOTIDE SEQUENCE [LARGE SCALE GENOMIC DNA]</scope>
    <source>
        <strain evidence="9">JCM 16545</strain>
    </source>
</reference>
<keyword evidence="5 7" id="KW-1133">Transmembrane helix</keyword>
<keyword evidence="6 7" id="KW-0472">Membrane</keyword>
<organism evidence="8 9">
    <name type="scientific">Pontibacter silvestris</name>
    <dbReference type="NCBI Taxonomy" id="2305183"/>
    <lineage>
        <taxon>Bacteria</taxon>
        <taxon>Pseudomonadati</taxon>
        <taxon>Bacteroidota</taxon>
        <taxon>Cytophagia</taxon>
        <taxon>Cytophagales</taxon>
        <taxon>Hymenobacteraceae</taxon>
        <taxon>Pontibacter</taxon>
    </lineage>
</organism>
<accession>A0ABW4WTH3</accession>
<comment type="similarity">
    <text evidence="2">Belongs to the DoxX family.</text>
</comment>
<dbReference type="EMBL" id="JBHUHV010000016">
    <property type="protein sequence ID" value="MFD2066054.1"/>
    <property type="molecule type" value="Genomic_DNA"/>
</dbReference>
<name>A0ABW4WTH3_9BACT</name>
<dbReference type="InterPro" id="IPR032808">
    <property type="entry name" value="DoxX"/>
</dbReference>
<keyword evidence="4 7" id="KW-0812">Transmembrane</keyword>
<evidence type="ECO:0000313" key="9">
    <source>
        <dbReference type="Proteomes" id="UP001597369"/>
    </source>
</evidence>
<evidence type="ECO:0000313" key="8">
    <source>
        <dbReference type="EMBL" id="MFD2066054.1"/>
    </source>
</evidence>
<proteinExistence type="inferred from homology"/>
<evidence type="ECO:0000256" key="2">
    <source>
        <dbReference type="ARBA" id="ARBA00006679"/>
    </source>
</evidence>
<dbReference type="RefSeq" id="WP_229962796.1">
    <property type="nucleotide sequence ID" value="NZ_JAJJWI010000033.1"/>
</dbReference>
<feature type="transmembrane region" description="Helical" evidence="7">
    <location>
        <begin position="12"/>
        <end position="29"/>
    </location>
</feature>
<gene>
    <name evidence="8" type="ORF">ACFSKU_04110</name>
</gene>
<feature type="transmembrane region" description="Helical" evidence="7">
    <location>
        <begin position="102"/>
        <end position="122"/>
    </location>
</feature>
<comment type="subcellular location">
    <subcellularLocation>
        <location evidence="1">Cell membrane</location>
        <topology evidence="1">Multi-pass membrane protein</topology>
    </subcellularLocation>
</comment>